<keyword evidence="2" id="KW-1185">Reference proteome</keyword>
<reference evidence="1 2" key="1">
    <citation type="journal article" date="2022" name="Plant J.">
        <title>Chromosome-level genome of Camellia lanceoleosa provides a valuable resource for understanding genome evolution and self-incompatibility.</title>
        <authorList>
            <person name="Gong W."/>
            <person name="Xiao S."/>
            <person name="Wang L."/>
            <person name="Liao Z."/>
            <person name="Chang Y."/>
            <person name="Mo W."/>
            <person name="Hu G."/>
            <person name="Li W."/>
            <person name="Zhao G."/>
            <person name="Zhu H."/>
            <person name="Hu X."/>
            <person name="Ji K."/>
            <person name="Xiang X."/>
            <person name="Song Q."/>
            <person name="Yuan D."/>
            <person name="Jin S."/>
            <person name="Zhang L."/>
        </authorList>
    </citation>
    <scope>NUCLEOTIDE SEQUENCE [LARGE SCALE GENOMIC DNA]</scope>
    <source>
        <strain evidence="1">SQ_2022a</strain>
    </source>
</reference>
<protein>
    <submittedName>
        <fullName evidence="1">Uncharacterized protein</fullName>
    </submittedName>
</protein>
<accession>A0ACC0IQN3</accession>
<comment type="caution">
    <text evidence="1">The sequence shown here is derived from an EMBL/GenBank/DDBJ whole genome shotgun (WGS) entry which is preliminary data.</text>
</comment>
<gene>
    <name evidence="1" type="ORF">LOK49_LG02G03367</name>
</gene>
<organism evidence="1 2">
    <name type="scientific">Camellia lanceoleosa</name>
    <dbReference type="NCBI Taxonomy" id="1840588"/>
    <lineage>
        <taxon>Eukaryota</taxon>
        <taxon>Viridiplantae</taxon>
        <taxon>Streptophyta</taxon>
        <taxon>Embryophyta</taxon>
        <taxon>Tracheophyta</taxon>
        <taxon>Spermatophyta</taxon>
        <taxon>Magnoliopsida</taxon>
        <taxon>eudicotyledons</taxon>
        <taxon>Gunneridae</taxon>
        <taxon>Pentapetalae</taxon>
        <taxon>asterids</taxon>
        <taxon>Ericales</taxon>
        <taxon>Theaceae</taxon>
        <taxon>Camellia</taxon>
    </lineage>
</organism>
<proteinExistence type="predicted"/>
<evidence type="ECO:0000313" key="2">
    <source>
        <dbReference type="Proteomes" id="UP001060215"/>
    </source>
</evidence>
<sequence>MMCSRKMEREKLPNTRPGSRKMGRATSVRCEPKSKSLEGYVERGLFDSREQIKVDALLKIIEAFTNYTGHEIAQNKFATIMLRCLHFIKKGSTKEICLATKTIGLLAMIISRGDNAHELFEESLSTYSKPLNFEDASVKKLNCLAMVTFVGAKNFWEIEESMKIIWQFIVANSDSKIILNEESAPVLTAAIIAWSFLLTAIDGWNLDNKYWQGAISYLLNLLKMEESVCAACVDALAIIFEKNCVEKFSIEAYKAFMHSAINKVDTNMDQKQWKTNIVEQIKEACDQNWEIVRLFEDENSLQTSTNIGKNCPTFSTLSQLTKMKFIKQFLGDGFEVHMQENELLHQVFDVTPKNNPSGSELYVAEIEEVKVKYFSPHIRKSTCRQIQQRFEKSPNSLVSKERKIDDFRD</sequence>
<dbReference type="Proteomes" id="UP001060215">
    <property type="component" value="Chromosome 3"/>
</dbReference>
<dbReference type="EMBL" id="CM045760">
    <property type="protein sequence ID" value="KAI8026211.1"/>
    <property type="molecule type" value="Genomic_DNA"/>
</dbReference>
<evidence type="ECO:0000313" key="1">
    <source>
        <dbReference type="EMBL" id="KAI8026211.1"/>
    </source>
</evidence>
<name>A0ACC0IQN3_9ERIC</name>